<dbReference type="STRING" id="561176.SAMN04488561_5371"/>
<dbReference type="EMBL" id="FNUC01000004">
    <property type="protein sequence ID" value="SEF16407.1"/>
    <property type="molecule type" value="Genomic_DNA"/>
</dbReference>
<name>A0A1H5PTU2_9ACTN</name>
<evidence type="ECO:0000313" key="1">
    <source>
        <dbReference type="EMBL" id="SEF16407.1"/>
    </source>
</evidence>
<dbReference type="Proteomes" id="UP000181980">
    <property type="component" value="Unassembled WGS sequence"/>
</dbReference>
<reference evidence="2" key="1">
    <citation type="submission" date="2016-10" db="EMBL/GenBank/DDBJ databases">
        <authorList>
            <person name="Varghese N."/>
            <person name="Submissions S."/>
        </authorList>
    </citation>
    <scope>NUCLEOTIDE SEQUENCE [LARGE SCALE GENOMIC DNA]</scope>
    <source>
        <strain evidence="2">DSM 45237</strain>
    </source>
</reference>
<keyword evidence="2" id="KW-1185">Reference proteome</keyword>
<proteinExistence type="predicted"/>
<evidence type="ECO:0000313" key="2">
    <source>
        <dbReference type="Proteomes" id="UP000181980"/>
    </source>
</evidence>
<protein>
    <submittedName>
        <fullName evidence="1">Uncharacterized protein</fullName>
    </submittedName>
</protein>
<accession>A0A1H5PTU2</accession>
<sequence length="169" mass="18699">MESASAALYPVYSRAVSSEPAVRRISRRGLAWRLGVTGVALVILTMGQLQDTNDYFPLGSLSQYATPRDLDGAVRSVYMMADTETGERVRVPLNPQGVGVGRADIESQLNRIVDDPSLLQAIANSWSELHPDADPYVALYVMRSTYQLKDGIQQGEPEIEQLTSWEVQR</sequence>
<dbReference type="AlphaFoldDB" id="A0A1H5PTU2"/>
<gene>
    <name evidence="1" type="ORF">SAMN04488561_5371</name>
</gene>
<organism evidence="1 2">
    <name type="scientific">Jiangella alba</name>
    <dbReference type="NCBI Taxonomy" id="561176"/>
    <lineage>
        <taxon>Bacteria</taxon>
        <taxon>Bacillati</taxon>
        <taxon>Actinomycetota</taxon>
        <taxon>Actinomycetes</taxon>
        <taxon>Jiangellales</taxon>
        <taxon>Jiangellaceae</taxon>
        <taxon>Jiangella</taxon>
    </lineage>
</organism>